<evidence type="ECO:0000313" key="2">
    <source>
        <dbReference type="EMBL" id="AUQ43977.1"/>
    </source>
</evidence>
<feature type="compositionally biased region" description="Low complexity" evidence="1">
    <location>
        <begin position="286"/>
        <end position="296"/>
    </location>
</feature>
<evidence type="ECO:0000256" key="1">
    <source>
        <dbReference type="SAM" id="MobiDB-lite"/>
    </source>
</evidence>
<dbReference type="KEGG" id="vg:41701780"/>
<sequence>MTTFTDLLKTRNPNESDLTLAYDYTTILMNIENVNCSTIRSSVLTVACLIAQNYNKSENDNLIIPVAIHKFKSHSIRLGVAVALCDDIHMLSAISLLIAFKSSSVQIVEDIVNIYNRHIDEVIPLVRRHSNCDIEITLEATQVYMTVMTDLEAMMMGLGFYGSFTYNYYDYINYDSYADRGWIYGPDGRKSTNEMMAEMYEKSRNNYKGNKSLINCKDRKKYKNITNAIMDTTTSLANTTTAIAKINKSKNLINIDDDDDNNDTSINITNNKTNSNCTYEHTTISNNGKNNQLKNNSTFDVNTKKDDDYNDDSDDIDTDHDDDDIYSNTTDSNTFNNTYYDCTSYTDDDITIKTDRIHLLQNTCPKIKSFRKYIKTTLTKFNERIKKQLKT</sequence>
<feature type="region of interest" description="Disordered" evidence="1">
    <location>
        <begin position="282"/>
        <end position="328"/>
    </location>
</feature>
<reference evidence="2" key="1">
    <citation type="journal article" date="2021" name="Virus">
        <title>The discovery, distribution and diversity of DNA viruses associated with Drosophila melanogaster in Europe.</title>
        <authorList>
            <person name="Wallace M.A."/>
            <person name="Coffman K.A."/>
            <person name="Gilbert C."/>
            <person name="Ravindran S."/>
            <person name="Albery G.F."/>
            <person name="Abbott J."/>
            <person name="Argyridou E."/>
            <person name="Bellosta P."/>
            <person name="Betancourt A.J."/>
            <person name="Colinet H."/>
            <person name="Eric K."/>
            <person name="Glaser-Schmitt A."/>
            <person name="Grath S."/>
            <person name="Jelic M."/>
            <person name="Kankare M."/>
            <person name="Kozeretska I."/>
            <person name="Loeschcke V."/>
            <person name="Montchamp-Moreau C."/>
            <person name="Ometto L."/>
            <person name="Onder B.S."/>
            <person name="Orengo D.J."/>
            <person name="Parsch J."/>
            <person name="Pascual M."/>
            <person name="Patenkovic A."/>
            <person name="Puerma E."/>
            <person name="Ritchie M.G."/>
            <person name="Rota-Stabelli O."/>
            <person name="Schou M.F."/>
            <person name="Serga S.V."/>
            <person name="Stamenkovic-Radak M."/>
            <person name="Tanaskovic M."/>
            <person name="Veselinovic M.S."/>
            <person name="Vieira J."/>
            <person name="Vieira C.P."/>
            <person name="Kapun M."/>
            <person name="Flatt T."/>
            <person name="Gonzalez J."/>
            <person name="Staubach F."/>
            <person name="Obbard D.J."/>
        </authorList>
    </citation>
    <scope>NUCLEOTIDE SEQUENCE</scope>
    <source>
        <strain evidence="2">SRR3939042_Esparto_2012</strain>
    </source>
</reference>
<name>A0A2I7G2Y2_9VIRU</name>
<dbReference type="EMBL" id="KY608910">
    <property type="protein sequence ID" value="AUQ43977.1"/>
    <property type="molecule type" value="Genomic_DNA"/>
</dbReference>
<feature type="compositionally biased region" description="Acidic residues" evidence="1">
    <location>
        <begin position="308"/>
        <end position="325"/>
    </location>
</feature>
<dbReference type="Proteomes" id="UP000290737">
    <property type="component" value="Genome"/>
</dbReference>
<accession>A0A2I7G2Y2</accession>
<evidence type="ECO:0000313" key="3">
    <source>
        <dbReference type="Proteomes" id="UP000290737"/>
    </source>
</evidence>
<dbReference type="GeneID" id="41701780"/>
<proteinExistence type="predicted"/>
<organism evidence="2">
    <name type="scientific">Esparto virus</name>
    <dbReference type="NCBI Taxonomy" id="2072209"/>
    <lineage>
        <taxon>Viruses</taxon>
        <taxon>Viruses incertae sedis</taxon>
        <taxon>Naldaviricetes</taxon>
        <taxon>Lefavirales</taxon>
        <taxon>Nudiviridae</taxon>
        <taxon>Alphanudivirus</taxon>
        <taxon>Alphanudivirus tertidromelanogasteris</taxon>
    </lineage>
</organism>
<protein>
    <submittedName>
        <fullName evidence="2">Uncharacterized protein</fullName>
    </submittedName>
</protein>
<keyword evidence="3" id="KW-1185">Reference proteome</keyword>
<dbReference type="RefSeq" id="YP_009551739.1">
    <property type="nucleotide sequence ID" value="NC_040536.1"/>
</dbReference>